<proteinExistence type="predicted"/>
<protein>
    <submittedName>
        <fullName evidence="1">Uncharacterized protein</fullName>
    </submittedName>
</protein>
<evidence type="ECO:0000313" key="2">
    <source>
        <dbReference type="Proteomes" id="UP000278475"/>
    </source>
</evidence>
<accession>A0A497EKF4</accession>
<gene>
    <name evidence="1" type="ORF">DRJ31_09595</name>
</gene>
<evidence type="ECO:0000313" key="1">
    <source>
        <dbReference type="EMBL" id="RLE46839.1"/>
    </source>
</evidence>
<reference evidence="1 2" key="1">
    <citation type="submission" date="2018-06" db="EMBL/GenBank/DDBJ databases">
        <title>Extensive metabolic versatility and redundancy in microbially diverse, dynamic hydrothermal sediments.</title>
        <authorList>
            <person name="Dombrowski N."/>
            <person name="Teske A."/>
            <person name="Baker B.J."/>
        </authorList>
    </citation>
    <scope>NUCLEOTIDE SEQUENCE [LARGE SCALE GENOMIC DNA]</scope>
    <source>
        <strain evidence="1">B66_G16</strain>
    </source>
</reference>
<dbReference type="EMBL" id="QMQV01000163">
    <property type="protein sequence ID" value="RLE46839.1"/>
    <property type="molecule type" value="Genomic_DNA"/>
</dbReference>
<dbReference type="Proteomes" id="UP000278475">
    <property type="component" value="Unassembled WGS sequence"/>
</dbReference>
<name>A0A497EKF4_9CREN</name>
<dbReference type="AlphaFoldDB" id="A0A497EKF4"/>
<organism evidence="1 2">
    <name type="scientific">Thermoproteota archaeon</name>
    <dbReference type="NCBI Taxonomy" id="2056631"/>
    <lineage>
        <taxon>Archaea</taxon>
        <taxon>Thermoproteota</taxon>
    </lineage>
</organism>
<sequence length="172" mass="20117">MARIYDVVCPRCGEIMEWCKYDPPIEKCTFCGYKTAYWDRRGELHWKDDALVFGVGSTSLEVREEAERRRRRFFEERIYMRFKTAKGLWCTVKMRTPLTFELRFNIRGRRIVLLCEGTHLSDAVSFLKDHGFIPSFMLAGIKYKGKTYPPSKTEILSAVSENEIPEVLAAIK</sequence>
<comment type="caution">
    <text evidence="1">The sequence shown here is derived from an EMBL/GenBank/DDBJ whole genome shotgun (WGS) entry which is preliminary data.</text>
</comment>